<dbReference type="PIRSF" id="PIRSF001434">
    <property type="entry name" value="CGS"/>
    <property type="match status" value="1"/>
</dbReference>
<dbReference type="PANTHER" id="PTHR43797:SF2">
    <property type="entry name" value="HOMOCYSTEINE_CYSTEINE SYNTHASE"/>
    <property type="match status" value="1"/>
</dbReference>
<dbReference type="InterPro" id="IPR015422">
    <property type="entry name" value="PyrdxlP-dep_Trfase_small"/>
</dbReference>
<proteinExistence type="inferred from homology"/>
<dbReference type="FunFam" id="3.40.640.10:FF:000035">
    <property type="entry name" value="O-succinylhomoserine sulfhydrylase"/>
    <property type="match status" value="1"/>
</dbReference>
<evidence type="ECO:0000256" key="1">
    <source>
        <dbReference type="ARBA" id="ARBA00001933"/>
    </source>
</evidence>
<dbReference type="GO" id="GO:0019346">
    <property type="term" value="P:transsulfuration"/>
    <property type="evidence" value="ECO:0007669"/>
    <property type="project" value="InterPro"/>
</dbReference>
<evidence type="ECO:0000313" key="8">
    <source>
        <dbReference type="EMBL" id="XBO39206.1"/>
    </source>
</evidence>
<dbReference type="NCBIfam" id="NF006004">
    <property type="entry name" value="PRK08134.1"/>
    <property type="match status" value="1"/>
</dbReference>
<feature type="modified residue" description="N6-(pyridoxal phosphate)lysine" evidence="5">
    <location>
        <position position="210"/>
    </location>
</feature>
<comment type="similarity">
    <text evidence="2 6">Belongs to the trans-sulfuration enzymes family.</text>
</comment>
<dbReference type="GO" id="GO:0071269">
    <property type="term" value="P:L-homocysteine biosynthetic process"/>
    <property type="evidence" value="ECO:0007669"/>
    <property type="project" value="TreeGrafter"/>
</dbReference>
<gene>
    <name evidence="8" type="ORF">ABEG18_26640</name>
</gene>
<dbReference type="NCBIfam" id="TIGR01326">
    <property type="entry name" value="OAH_OAS_sulfhy"/>
    <property type="match status" value="1"/>
</dbReference>
<evidence type="ECO:0000256" key="2">
    <source>
        <dbReference type="ARBA" id="ARBA00009077"/>
    </source>
</evidence>
<dbReference type="AlphaFoldDB" id="A0AAU7JG05"/>
<dbReference type="InterPro" id="IPR006235">
    <property type="entry name" value="OAc-hSer/O-AcSer_sulfhydrylase"/>
</dbReference>
<protein>
    <submittedName>
        <fullName evidence="8">O-acetylhomoserine aminocarboxypropyltransferase</fullName>
        <ecNumber evidence="8">2.5.1.49</ecNumber>
    </submittedName>
</protein>
<name>A0AAU7JG05_9HYPH</name>
<dbReference type="GO" id="GO:0004124">
    <property type="term" value="F:cysteine synthase activity"/>
    <property type="evidence" value="ECO:0007669"/>
    <property type="project" value="TreeGrafter"/>
</dbReference>
<dbReference type="SUPFAM" id="SSF53383">
    <property type="entry name" value="PLP-dependent transferases"/>
    <property type="match status" value="1"/>
</dbReference>
<feature type="region of interest" description="Disordered" evidence="7">
    <location>
        <begin position="1"/>
        <end position="27"/>
    </location>
</feature>
<keyword evidence="3 8" id="KW-0808">Transferase</keyword>
<sequence>MSGPRPPAFETLSLHAGQRPDPATGARATPIYQTTSYVFEDSDHAAALFNLERAGHIYSRISNPTVAVLEERLAALEGGVGAVCAASGQAALHLAIATLLSAGDHIVASSSLYGGTINLLAHTLPRFGITTSFVKPRDHEAMRAAIGPRTRLVIGETLGNPGLEVLDIPAVAAIAHEAGVPLLVDNTFATPWLCRPIELGADIVMHSVTKWIGGHGVAIGGALVDGGRFDWGRSGLFPTLTEPYAGYHGMVFAEEFGPAAFIMRARAEGLRDFGACLSPTNAFHLLQGVETLPLRMQRHMENTLETLRFLQAQPAVAWALHPSLPDHADHALAQRLLPRGAGSIVSFGIKGGRPAGKRFVDALRLASHLANVGDAKTLVIHPASTTHQQMDAAQLAAAGVGEDMIRLSVGLENVDDLIADLAQALRASQRG</sequence>
<organism evidence="8">
    <name type="scientific">Alsobacter sp. KACC 23698</name>
    <dbReference type="NCBI Taxonomy" id="3149229"/>
    <lineage>
        <taxon>Bacteria</taxon>
        <taxon>Pseudomonadati</taxon>
        <taxon>Pseudomonadota</taxon>
        <taxon>Alphaproteobacteria</taxon>
        <taxon>Hyphomicrobiales</taxon>
        <taxon>Alsobacteraceae</taxon>
        <taxon>Alsobacter</taxon>
    </lineage>
</organism>
<dbReference type="Pfam" id="PF01053">
    <property type="entry name" value="Cys_Met_Meta_PP"/>
    <property type="match status" value="1"/>
</dbReference>
<dbReference type="EC" id="2.5.1.49" evidence="8"/>
<evidence type="ECO:0000256" key="4">
    <source>
        <dbReference type="ARBA" id="ARBA00022898"/>
    </source>
</evidence>
<comment type="cofactor">
    <cofactor evidence="1 6">
        <name>pyridoxal 5'-phosphate</name>
        <dbReference type="ChEBI" id="CHEBI:597326"/>
    </cofactor>
</comment>
<evidence type="ECO:0000256" key="5">
    <source>
        <dbReference type="PIRSR" id="PIRSR001434-2"/>
    </source>
</evidence>
<evidence type="ECO:0000256" key="7">
    <source>
        <dbReference type="SAM" id="MobiDB-lite"/>
    </source>
</evidence>
<dbReference type="InterPro" id="IPR015424">
    <property type="entry name" value="PyrdxlP-dep_Trfase"/>
</dbReference>
<dbReference type="GO" id="GO:0005737">
    <property type="term" value="C:cytoplasm"/>
    <property type="evidence" value="ECO:0007669"/>
    <property type="project" value="TreeGrafter"/>
</dbReference>
<dbReference type="InterPro" id="IPR015421">
    <property type="entry name" value="PyrdxlP-dep_Trfase_major"/>
</dbReference>
<dbReference type="Gene3D" id="3.40.640.10">
    <property type="entry name" value="Type I PLP-dependent aspartate aminotransferase-like (Major domain)"/>
    <property type="match status" value="1"/>
</dbReference>
<dbReference type="GO" id="GO:0006535">
    <property type="term" value="P:cysteine biosynthetic process from serine"/>
    <property type="evidence" value="ECO:0007669"/>
    <property type="project" value="TreeGrafter"/>
</dbReference>
<dbReference type="PANTHER" id="PTHR43797">
    <property type="entry name" value="HOMOCYSTEINE/CYSTEINE SYNTHASE"/>
    <property type="match status" value="1"/>
</dbReference>
<dbReference type="RefSeq" id="WP_406856044.1">
    <property type="nucleotide sequence ID" value="NZ_CP157484.1"/>
</dbReference>
<dbReference type="CDD" id="cd00614">
    <property type="entry name" value="CGS_like"/>
    <property type="match status" value="1"/>
</dbReference>
<reference evidence="8" key="1">
    <citation type="submission" date="2024-05" db="EMBL/GenBank/DDBJ databases">
        <authorList>
            <person name="Kim S."/>
            <person name="Heo J."/>
            <person name="Choi H."/>
            <person name="Choi Y."/>
            <person name="Kwon S.-W."/>
            <person name="Kim Y."/>
        </authorList>
    </citation>
    <scope>NUCLEOTIDE SEQUENCE</scope>
    <source>
        <strain evidence="8">KACC 23698</strain>
    </source>
</reference>
<evidence type="ECO:0000256" key="6">
    <source>
        <dbReference type="RuleBase" id="RU362118"/>
    </source>
</evidence>
<keyword evidence="4 5" id="KW-0663">Pyridoxal phosphate</keyword>
<dbReference type="InterPro" id="IPR000277">
    <property type="entry name" value="Cys/Met-Metab_PyrdxlP-dep_enz"/>
</dbReference>
<dbReference type="EMBL" id="CP157484">
    <property type="protein sequence ID" value="XBO39206.1"/>
    <property type="molecule type" value="Genomic_DNA"/>
</dbReference>
<accession>A0AAU7JG05</accession>
<dbReference type="GO" id="GO:0003961">
    <property type="term" value="F:O-acetylhomoserine aminocarboxypropyltransferase activity"/>
    <property type="evidence" value="ECO:0007669"/>
    <property type="project" value="UniProtKB-EC"/>
</dbReference>
<evidence type="ECO:0000256" key="3">
    <source>
        <dbReference type="ARBA" id="ARBA00022679"/>
    </source>
</evidence>
<dbReference type="Gene3D" id="3.90.1150.10">
    <property type="entry name" value="Aspartate Aminotransferase, domain 1"/>
    <property type="match status" value="1"/>
</dbReference>
<dbReference type="GO" id="GO:0030170">
    <property type="term" value="F:pyridoxal phosphate binding"/>
    <property type="evidence" value="ECO:0007669"/>
    <property type="project" value="InterPro"/>
</dbReference>